<comment type="caution">
    <text evidence="1">The sequence shown here is derived from an EMBL/GenBank/DDBJ whole genome shotgun (WGS) entry which is preliminary data.</text>
</comment>
<gene>
    <name evidence="1" type="ORF">CCE28_17110</name>
</gene>
<dbReference type="Proteomes" id="UP000216024">
    <property type="component" value="Unassembled WGS sequence"/>
</dbReference>
<sequence>MTKEQAKKDILNRLKTIKGHIGGIEKMIEEDNKSCEDILIQIAAIRSSVHRVGLLIIEKYADDCLIKNCDGEISREDLEKVLSTIVKFAK</sequence>
<dbReference type="OrthoDB" id="9811244at2"/>
<dbReference type="Gene3D" id="1.20.58.1000">
    <property type="entry name" value="Metal-sensitive repressor, helix protomer"/>
    <property type="match status" value="1"/>
</dbReference>
<keyword evidence="2" id="KW-1185">Reference proteome</keyword>
<dbReference type="EMBL" id="NIBG01000020">
    <property type="protein sequence ID" value="PAB58055.1"/>
    <property type="molecule type" value="Genomic_DNA"/>
</dbReference>
<proteinExistence type="predicted"/>
<dbReference type="GO" id="GO:0046872">
    <property type="term" value="F:metal ion binding"/>
    <property type="evidence" value="ECO:0007669"/>
    <property type="project" value="InterPro"/>
</dbReference>
<dbReference type="GO" id="GO:0003677">
    <property type="term" value="F:DNA binding"/>
    <property type="evidence" value="ECO:0007669"/>
    <property type="project" value="InterPro"/>
</dbReference>
<dbReference type="Pfam" id="PF02583">
    <property type="entry name" value="Trns_repr_metal"/>
    <property type="match status" value="1"/>
</dbReference>
<evidence type="ECO:0000313" key="1">
    <source>
        <dbReference type="EMBL" id="PAB58055.1"/>
    </source>
</evidence>
<reference evidence="1 2" key="1">
    <citation type="submission" date="2017-06" db="EMBL/GenBank/DDBJ databases">
        <title>Draft genome sequence of anaerobic fermentative bacterium Anaeromicrobium sediminis DY2726D isolated from West Pacific Ocean sediments.</title>
        <authorList>
            <person name="Zeng X."/>
        </authorList>
    </citation>
    <scope>NUCLEOTIDE SEQUENCE [LARGE SCALE GENOMIC DNA]</scope>
    <source>
        <strain evidence="1 2">DY2726D</strain>
    </source>
</reference>
<dbReference type="GO" id="GO:0045892">
    <property type="term" value="P:negative regulation of DNA-templated transcription"/>
    <property type="evidence" value="ECO:0007669"/>
    <property type="project" value="UniProtKB-ARBA"/>
</dbReference>
<protein>
    <recommendedName>
        <fullName evidence="3">Transcriptional regulator</fullName>
    </recommendedName>
</protein>
<dbReference type="InterPro" id="IPR003735">
    <property type="entry name" value="Metal_Tscrpt_repr"/>
</dbReference>
<dbReference type="InterPro" id="IPR038390">
    <property type="entry name" value="Metal_Tscrpt_repr_sf"/>
</dbReference>
<dbReference type="PANTHER" id="PTHR33677">
    <property type="entry name" value="TRANSCRIPTIONAL REPRESSOR FRMR-RELATED"/>
    <property type="match status" value="1"/>
</dbReference>
<dbReference type="RefSeq" id="WP_095134948.1">
    <property type="nucleotide sequence ID" value="NZ_NIBG01000020.1"/>
</dbReference>
<dbReference type="AlphaFoldDB" id="A0A267MGQ0"/>
<accession>A0A267MGQ0</accession>
<evidence type="ECO:0000313" key="2">
    <source>
        <dbReference type="Proteomes" id="UP000216024"/>
    </source>
</evidence>
<evidence type="ECO:0008006" key="3">
    <source>
        <dbReference type="Google" id="ProtNLM"/>
    </source>
</evidence>
<organism evidence="1 2">
    <name type="scientific">Anaeromicrobium sediminis</name>
    <dbReference type="NCBI Taxonomy" id="1478221"/>
    <lineage>
        <taxon>Bacteria</taxon>
        <taxon>Bacillati</taxon>
        <taxon>Bacillota</taxon>
        <taxon>Clostridia</taxon>
        <taxon>Peptostreptococcales</taxon>
        <taxon>Thermotaleaceae</taxon>
        <taxon>Anaeromicrobium</taxon>
    </lineage>
</organism>
<name>A0A267MGQ0_9FIRM</name>
<dbReference type="CDD" id="cd10148">
    <property type="entry name" value="CsoR-like_DUF156"/>
    <property type="match status" value="1"/>
</dbReference>